<proteinExistence type="predicted"/>
<feature type="domain" description="ZinT" evidence="5">
    <location>
        <begin position="65"/>
        <end position="243"/>
    </location>
</feature>
<dbReference type="SUPFAM" id="SSF50814">
    <property type="entry name" value="Lipocalins"/>
    <property type="match status" value="1"/>
</dbReference>
<feature type="region of interest" description="Disordered" evidence="3">
    <location>
        <begin position="40"/>
        <end position="60"/>
    </location>
</feature>
<dbReference type="GO" id="GO:0008270">
    <property type="term" value="F:zinc ion binding"/>
    <property type="evidence" value="ECO:0007669"/>
    <property type="project" value="InterPro"/>
</dbReference>
<evidence type="ECO:0000259" key="5">
    <source>
        <dbReference type="Pfam" id="PF09223"/>
    </source>
</evidence>
<feature type="chain" id="PRO_5039946782" evidence="4">
    <location>
        <begin position="20"/>
        <end position="243"/>
    </location>
</feature>
<gene>
    <name evidence="6" type="ORF">NAG76_04305</name>
</gene>
<keyword evidence="2" id="KW-0862">Zinc</keyword>
<evidence type="ECO:0000256" key="4">
    <source>
        <dbReference type="SAM" id="SignalP"/>
    </source>
</evidence>
<reference evidence="6" key="1">
    <citation type="submission" date="2022-05" db="EMBL/GenBank/DDBJ databases">
        <title>Novel bacterial taxa in a minimal lignocellulolytic consortium and its capacity to transform plastics disclosed by genome-resolved metagenomics.</title>
        <authorList>
            <person name="Rodriguez C.A.D."/>
            <person name="Diaz-Garcia L."/>
            <person name="Herrera K."/>
            <person name="Tarazona N.A."/>
            <person name="Sproer C."/>
            <person name="Overmann J."/>
            <person name="Jimenez D.J."/>
        </authorList>
    </citation>
    <scope>NUCLEOTIDE SEQUENCE</scope>
    <source>
        <strain evidence="6">MAG5</strain>
    </source>
</reference>
<protein>
    <submittedName>
        <fullName evidence="6">Metal-binding protein ZinT</fullName>
    </submittedName>
</protein>
<sequence length="243" mass="28346">MKKVITCFSLLALSAILFGCSEPKSTSSVNTNTNIEIEHQQHQGQELDHNHGDDHEHAHQLDEEQKKIYNGYFEDEQVQDRQLSNWEGDWQSVYPYLEDGTLDEVFEHKAAHTEEQTFDEVKAYYDIGYKTSTDRIVINNNFVTFFDHGHEHKGEYEYDGYEILTYAKGNRGVRYIFKHVGDEKGVPAYIQFSDHIIAPQNSNHFHLYWGNDRKGLLEEITNWPTYYPSNMDGHAIAHEMISH</sequence>
<evidence type="ECO:0000256" key="2">
    <source>
        <dbReference type="ARBA" id="ARBA00022833"/>
    </source>
</evidence>
<evidence type="ECO:0000256" key="3">
    <source>
        <dbReference type="SAM" id="MobiDB-lite"/>
    </source>
</evidence>
<accession>A0A9J6ZHH3</accession>
<dbReference type="AlphaFoldDB" id="A0A9J6ZHH3"/>
<evidence type="ECO:0000256" key="1">
    <source>
        <dbReference type="ARBA" id="ARBA00022729"/>
    </source>
</evidence>
<evidence type="ECO:0000313" key="6">
    <source>
        <dbReference type="EMBL" id="URN95487.1"/>
    </source>
</evidence>
<dbReference type="Pfam" id="PF09223">
    <property type="entry name" value="ZinT"/>
    <property type="match status" value="1"/>
</dbReference>
<keyword evidence="1 4" id="KW-0732">Signal</keyword>
<name>A0A9J6ZHH3_9BACL</name>
<dbReference type="InterPro" id="IPR015304">
    <property type="entry name" value="ZinT_dom"/>
</dbReference>
<dbReference type="Gene3D" id="2.40.128.20">
    <property type="match status" value="1"/>
</dbReference>
<feature type="signal peptide" evidence="4">
    <location>
        <begin position="1"/>
        <end position="19"/>
    </location>
</feature>
<organism evidence="6 7">
    <name type="scientific">Candidatus Pristimantibacillus lignocellulolyticus</name>
    <dbReference type="NCBI Taxonomy" id="2994561"/>
    <lineage>
        <taxon>Bacteria</taxon>
        <taxon>Bacillati</taxon>
        <taxon>Bacillota</taxon>
        <taxon>Bacilli</taxon>
        <taxon>Bacillales</taxon>
        <taxon>Paenibacillaceae</taxon>
        <taxon>Candidatus Pristimantibacillus</taxon>
    </lineage>
</organism>
<dbReference type="KEGG" id="plig:NAG76_04305"/>
<dbReference type="PROSITE" id="PS51257">
    <property type="entry name" value="PROKAR_LIPOPROTEIN"/>
    <property type="match status" value="1"/>
</dbReference>
<evidence type="ECO:0000313" key="7">
    <source>
        <dbReference type="Proteomes" id="UP001056756"/>
    </source>
</evidence>
<dbReference type="InterPro" id="IPR012674">
    <property type="entry name" value="Calycin"/>
</dbReference>
<dbReference type="EMBL" id="CP097899">
    <property type="protein sequence ID" value="URN95487.1"/>
    <property type="molecule type" value="Genomic_DNA"/>
</dbReference>
<dbReference type="Proteomes" id="UP001056756">
    <property type="component" value="Chromosome"/>
</dbReference>